<protein>
    <submittedName>
        <fullName evidence="2">Putative flippase GtrA</fullName>
    </submittedName>
</protein>
<feature type="transmembrane region" description="Helical" evidence="1">
    <location>
        <begin position="59"/>
        <end position="81"/>
    </location>
</feature>
<keyword evidence="1" id="KW-0472">Membrane</keyword>
<reference evidence="2 3" key="1">
    <citation type="submission" date="2020-08" db="EMBL/GenBank/DDBJ databases">
        <title>Genomic Encyclopedia of Type Strains, Phase IV (KMG-IV): sequencing the most valuable type-strain genomes for metagenomic binning, comparative biology and taxonomic classification.</title>
        <authorList>
            <person name="Goeker M."/>
        </authorList>
    </citation>
    <scope>NUCLEOTIDE SEQUENCE [LARGE SCALE GENOMIC DNA]</scope>
    <source>
        <strain evidence="2 3">DSM 44197</strain>
    </source>
</reference>
<organism evidence="2 3">
    <name type="scientific">Actinomadura namibiensis</name>
    <dbReference type="NCBI Taxonomy" id="182080"/>
    <lineage>
        <taxon>Bacteria</taxon>
        <taxon>Bacillati</taxon>
        <taxon>Actinomycetota</taxon>
        <taxon>Actinomycetes</taxon>
        <taxon>Streptosporangiales</taxon>
        <taxon>Thermomonosporaceae</taxon>
        <taxon>Actinomadura</taxon>
    </lineage>
</organism>
<keyword evidence="1" id="KW-1133">Transmembrane helix</keyword>
<feature type="transmembrane region" description="Helical" evidence="1">
    <location>
        <begin position="93"/>
        <end position="111"/>
    </location>
</feature>
<evidence type="ECO:0000313" key="3">
    <source>
        <dbReference type="Proteomes" id="UP000572680"/>
    </source>
</evidence>
<comment type="caution">
    <text evidence="2">The sequence shown here is derived from an EMBL/GenBank/DDBJ whole genome shotgun (WGS) entry which is preliminary data.</text>
</comment>
<evidence type="ECO:0000313" key="2">
    <source>
        <dbReference type="EMBL" id="MBA8948564.1"/>
    </source>
</evidence>
<dbReference type="EMBL" id="JACJIA010000001">
    <property type="protein sequence ID" value="MBA8948564.1"/>
    <property type="molecule type" value="Genomic_DNA"/>
</dbReference>
<evidence type="ECO:0000256" key="1">
    <source>
        <dbReference type="SAM" id="Phobius"/>
    </source>
</evidence>
<dbReference type="RefSeq" id="WP_182841181.1">
    <property type="nucleotide sequence ID" value="NZ_BAAALP010000030.1"/>
</dbReference>
<proteinExistence type="predicted"/>
<keyword evidence="3" id="KW-1185">Reference proteome</keyword>
<accession>A0A7W3LI86</accession>
<keyword evidence="1" id="KW-0812">Transmembrane</keyword>
<dbReference type="AlphaFoldDB" id="A0A7W3LI86"/>
<dbReference type="Proteomes" id="UP000572680">
    <property type="component" value="Unassembled WGS sequence"/>
</dbReference>
<sequence>MTGERARTSPSAGTTAGPVAERRGAARFLRYSSLSLVTVPCGYGLLLLARHWWDVNAGLLNLAVGTVLTPPSFLLYRTLVWREGSGRGLLRELFGFWQTVMLGALAAGVFIGLGDVLFGGDPVLIVVSGLTGQVLIFLARYLWLDRVTFARRGAGRRSGPLGPISDPKAQETAIDD</sequence>
<feature type="transmembrane region" description="Helical" evidence="1">
    <location>
        <begin position="31"/>
        <end position="53"/>
    </location>
</feature>
<feature type="transmembrane region" description="Helical" evidence="1">
    <location>
        <begin position="123"/>
        <end position="143"/>
    </location>
</feature>
<name>A0A7W3LI86_ACTNM</name>
<gene>
    <name evidence="2" type="ORF">HNR61_000162</name>
</gene>